<feature type="region of interest" description="Disordered" evidence="1">
    <location>
        <begin position="45"/>
        <end position="75"/>
    </location>
</feature>
<accession>E5A9A2</accession>
<evidence type="ECO:0000313" key="2">
    <source>
        <dbReference type="EMBL" id="CBY00243.1"/>
    </source>
</evidence>
<dbReference type="AlphaFoldDB" id="E5A9A2"/>
<dbReference type="InParanoid" id="E5A9A2"/>
<gene>
    <name evidence="2" type="ORF">LEMA_P013730.1</name>
</gene>
<dbReference type="Proteomes" id="UP000002668">
    <property type="component" value="Genome"/>
</dbReference>
<reference evidence="3" key="1">
    <citation type="journal article" date="2011" name="Nat. Commun.">
        <title>Effector diversification within compartments of the Leptosphaeria maculans genome affected by Repeat-Induced Point mutations.</title>
        <authorList>
            <person name="Rouxel T."/>
            <person name="Grandaubert J."/>
            <person name="Hane J.K."/>
            <person name="Hoede C."/>
            <person name="van de Wouw A.P."/>
            <person name="Couloux A."/>
            <person name="Dominguez V."/>
            <person name="Anthouard V."/>
            <person name="Bally P."/>
            <person name="Bourras S."/>
            <person name="Cozijnsen A.J."/>
            <person name="Ciuffetti L.M."/>
            <person name="Degrave A."/>
            <person name="Dilmaghani A."/>
            <person name="Duret L."/>
            <person name="Fudal I."/>
            <person name="Goodwin S.B."/>
            <person name="Gout L."/>
            <person name="Glaser N."/>
            <person name="Linglin J."/>
            <person name="Kema G.H.J."/>
            <person name="Lapalu N."/>
            <person name="Lawrence C.B."/>
            <person name="May K."/>
            <person name="Meyer M."/>
            <person name="Ollivier B."/>
            <person name="Poulain J."/>
            <person name="Schoch C.L."/>
            <person name="Simon A."/>
            <person name="Spatafora J.W."/>
            <person name="Stachowiak A."/>
            <person name="Turgeon B.G."/>
            <person name="Tyler B.M."/>
            <person name="Vincent D."/>
            <person name="Weissenbach J."/>
            <person name="Amselem J."/>
            <person name="Quesneville H."/>
            <person name="Oliver R.P."/>
            <person name="Wincker P."/>
            <person name="Balesdent M.-H."/>
            <person name="Howlett B.J."/>
        </authorList>
    </citation>
    <scope>NUCLEOTIDE SEQUENCE [LARGE SCALE GENOMIC DNA]</scope>
    <source>
        <strain evidence="3">JN3 / isolate v23.1.3 / race Av1-4-5-6-7-8</strain>
    </source>
</reference>
<dbReference type="HOGENOM" id="CLU_2671522_0_0_1"/>
<keyword evidence="3" id="KW-1185">Reference proteome</keyword>
<evidence type="ECO:0000256" key="1">
    <source>
        <dbReference type="SAM" id="MobiDB-lite"/>
    </source>
</evidence>
<protein>
    <submittedName>
        <fullName evidence="2">Predicted protein</fullName>
    </submittedName>
</protein>
<dbReference type="VEuPathDB" id="FungiDB:LEMA_P013730.1"/>
<dbReference type="EMBL" id="FP929138">
    <property type="protein sequence ID" value="CBY00243.1"/>
    <property type="molecule type" value="Genomic_DNA"/>
</dbReference>
<organism evidence="3">
    <name type="scientific">Leptosphaeria maculans (strain JN3 / isolate v23.1.3 / race Av1-4-5-6-7-8)</name>
    <name type="common">Blackleg fungus</name>
    <name type="synonym">Phoma lingam</name>
    <dbReference type="NCBI Taxonomy" id="985895"/>
    <lineage>
        <taxon>Eukaryota</taxon>
        <taxon>Fungi</taxon>
        <taxon>Dikarya</taxon>
        <taxon>Ascomycota</taxon>
        <taxon>Pezizomycotina</taxon>
        <taxon>Dothideomycetes</taxon>
        <taxon>Pleosporomycetidae</taxon>
        <taxon>Pleosporales</taxon>
        <taxon>Pleosporineae</taxon>
        <taxon>Leptosphaeriaceae</taxon>
        <taxon>Plenodomus</taxon>
        <taxon>Plenodomus lingam/Leptosphaeria maculans species complex</taxon>
    </lineage>
</organism>
<proteinExistence type="predicted"/>
<name>E5A9A2_LEPMJ</name>
<sequence>MRGAGAHYLDQFLVLFQLFDGFGVWLWVEEGFGLRYMEESLHIRRRDASDSGGTPPERVSIGGRHHSARGRGALS</sequence>
<evidence type="ECO:0000313" key="3">
    <source>
        <dbReference type="Proteomes" id="UP000002668"/>
    </source>
</evidence>